<dbReference type="Pfam" id="PF05425">
    <property type="entry name" value="CopD"/>
    <property type="match status" value="1"/>
</dbReference>
<feature type="transmembrane region" description="Helical" evidence="6">
    <location>
        <begin position="565"/>
        <end position="586"/>
    </location>
</feature>
<keyword evidence="3 6" id="KW-0812">Transmembrane</keyword>
<evidence type="ECO:0000256" key="5">
    <source>
        <dbReference type="ARBA" id="ARBA00023136"/>
    </source>
</evidence>
<feature type="transmembrane region" description="Helical" evidence="6">
    <location>
        <begin position="213"/>
        <end position="238"/>
    </location>
</feature>
<accession>A0A316EHX4</accession>
<evidence type="ECO:0000259" key="7">
    <source>
        <dbReference type="Pfam" id="PF05425"/>
    </source>
</evidence>
<evidence type="ECO:0000256" key="6">
    <source>
        <dbReference type="SAM" id="Phobius"/>
    </source>
</evidence>
<dbReference type="AlphaFoldDB" id="A0A316EHX4"/>
<dbReference type="Pfam" id="PF09678">
    <property type="entry name" value="Caa3_CtaG"/>
    <property type="match status" value="1"/>
</dbReference>
<feature type="transmembrane region" description="Helical" evidence="6">
    <location>
        <begin position="250"/>
        <end position="272"/>
    </location>
</feature>
<dbReference type="PANTHER" id="PTHR34820:SF4">
    <property type="entry name" value="INNER MEMBRANE PROTEIN YEBZ"/>
    <property type="match status" value="1"/>
</dbReference>
<protein>
    <submittedName>
        <fullName evidence="8">Putative copper resistance protein D</fullName>
    </submittedName>
</protein>
<dbReference type="InterPro" id="IPR008457">
    <property type="entry name" value="Cu-R_CopD_dom"/>
</dbReference>
<feature type="domain" description="Copper resistance protein D" evidence="7">
    <location>
        <begin position="246"/>
        <end position="343"/>
    </location>
</feature>
<feature type="transmembrane region" description="Helical" evidence="6">
    <location>
        <begin position="452"/>
        <end position="471"/>
    </location>
</feature>
<dbReference type="GO" id="GO:0005886">
    <property type="term" value="C:plasma membrane"/>
    <property type="evidence" value="ECO:0007669"/>
    <property type="project" value="UniProtKB-SubCell"/>
</dbReference>
<evidence type="ECO:0000256" key="4">
    <source>
        <dbReference type="ARBA" id="ARBA00022989"/>
    </source>
</evidence>
<sequence>MTRDSGGNFYGAPDDHSAVVAGEGTSVVRWVGPVVPVAVVALVAALIFGGGVDQTVLPGIPSPGPLTWWGLPVVKLLTDVFGVLVVGVSVTAAFLLPGDGPSVSAHGWRLLRAGTWLALGWAASAAGLILLTVSDVLGLPVTELGGTVIGGFALSISQGQALLVQAGLALVVAVLTRAGVSRGLAAGTALIAVVAVVPPAFTGHAAGAGNHQVAVSSLALHVAAAALWVGGVAGLFAVRRVRAFPATAARYSRLALGCFAVTAISGAVNAAVRLGSVTMLTGSRYGVLVLLKVLLLILVGLAGAAHRKHGLPALAAGRPRAFLRLVAGELVVMGAAMGLAAGLSRTPTPLAEDPAGPDPLIEVLGFAAPEPITAGRLLGDPLPDLFLLAVAVAGIGAYLAGVMRMRRAGHRWPLARTVSWTAGMLLFAAITGLGVARYAYVLFSVHMVQHMVLSMVVPILLVGGAPVTLALRTLRRPADPRVRGAREWLLAVVHSRAARLFSHPLVALGIYVGSLYGLYFGGLLGTLMRYHLGHLAMIAHFVLAGYLLFWVLIGVDPGRRRAHPALLTLIHFLAMVAHAFFGFVLLQSNTVIGLDWYTGVYPAWAGTLLADQRLGAGLAWAFGEIPAAVVVLILVRQWIRSDEREQARLDRAADRAEAAGEEDDLARYNAFLSAGTREP</sequence>
<keyword evidence="2" id="KW-1003">Cell membrane</keyword>
<proteinExistence type="predicted"/>
<evidence type="ECO:0000256" key="2">
    <source>
        <dbReference type="ARBA" id="ARBA00022475"/>
    </source>
</evidence>
<dbReference type="Proteomes" id="UP000245697">
    <property type="component" value="Unassembled WGS sequence"/>
</dbReference>
<feature type="transmembrane region" description="Helical" evidence="6">
    <location>
        <begin position="417"/>
        <end position="440"/>
    </location>
</feature>
<feature type="transmembrane region" description="Helical" evidence="6">
    <location>
        <begin position="284"/>
        <end position="304"/>
    </location>
</feature>
<comment type="caution">
    <text evidence="8">The sequence shown here is derived from an EMBL/GenBank/DDBJ whole genome shotgun (WGS) entry which is preliminary data.</text>
</comment>
<gene>
    <name evidence="8" type="ORF">BC793_13562</name>
</gene>
<evidence type="ECO:0000313" key="8">
    <source>
        <dbReference type="EMBL" id="PWK31065.1"/>
    </source>
</evidence>
<feature type="transmembrane region" description="Helical" evidence="6">
    <location>
        <begin position="116"/>
        <end position="137"/>
    </location>
</feature>
<evidence type="ECO:0000313" key="9">
    <source>
        <dbReference type="Proteomes" id="UP000245697"/>
    </source>
</evidence>
<feature type="transmembrane region" description="Helical" evidence="6">
    <location>
        <begin position="72"/>
        <end position="96"/>
    </location>
</feature>
<keyword evidence="4 6" id="KW-1133">Transmembrane helix</keyword>
<evidence type="ECO:0000256" key="1">
    <source>
        <dbReference type="ARBA" id="ARBA00004651"/>
    </source>
</evidence>
<feature type="transmembrane region" description="Helical" evidence="6">
    <location>
        <begin position="534"/>
        <end position="553"/>
    </location>
</feature>
<feature type="transmembrane region" description="Helical" evidence="6">
    <location>
        <begin position="325"/>
        <end position="344"/>
    </location>
</feature>
<dbReference type="GO" id="GO:0006825">
    <property type="term" value="P:copper ion transport"/>
    <property type="evidence" value="ECO:0007669"/>
    <property type="project" value="InterPro"/>
</dbReference>
<keyword evidence="5 6" id="KW-0472">Membrane</keyword>
<organism evidence="8 9">
    <name type="scientific">Actinoplanes xinjiangensis</name>
    <dbReference type="NCBI Taxonomy" id="512350"/>
    <lineage>
        <taxon>Bacteria</taxon>
        <taxon>Bacillati</taxon>
        <taxon>Actinomycetota</taxon>
        <taxon>Actinomycetes</taxon>
        <taxon>Micromonosporales</taxon>
        <taxon>Micromonosporaceae</taxon>
        <taxon>Actinoplanes</taxon>
    </lineage>
</organism>
<feature type="transmembrane region" description="Helical" evidence="6">
    <location>
        <begin position="505"/>
        <end position="528"/>
    </location>
</feature>
<dbReference type="InterPro" id="IPR019108">
    <property type="entry name" value="Caa3_assmbl_CtaG-rel"/>
</dbReference>
<evidence type="ECO:0000256" key="3">
    <source>
        <dbReference type="ARBA" id="ARBA00022692"/>
    </source>
</evidence>
<dbReference type="EMBL" id="QGGR01000035">
    <property type="protein sequence ID" value="PWK31065.1"/>
    <property type="molecule type" value="Genomic_DNA"/>
</dbReference>
<dbReference type="PANTHER" id="PTHR34820">
    <property type="entry name" value="INNER MEMBRANE PROTEIN YEBZ"/>
    <property type="match status" value="1"/>
</dbReference>
<reference evidence="8 9" key="1">
    <citation type="submission" date="2018-05" db="EMBL/GenBank/DDBJ databases">
        <title>Genomic Encyclopedia of Archaeal and Bacterial Type Strains, Phase II (KMG-II): from individual species to whole genera.</title>
        <authorList>
            <person name="Goeker M."/>
        </authorList>
    </citation>
    <scope>NUCLEOTIDE SEQUENCE [LARGE SCALE GENOMIC DNA]</scope>
    <source>
        <strain evidence="8 9">DSM 45184</strain>
    </source>
</reference>
<feature type="transmembrane region" description="Helical" evidence="6">
    <location>
        <begin position="618"/>
        <end position="639"/>
    </location>
</feature>
<feature type="transmembrane region" description="Helical" evidence="6">
    <location>
        <begin position="30"/>
        <end position="52"/>
    </location>
</feature>
<keyword evidence="9" id="KW-1185">Reference proteome</keyword>
<feature type="transmembrane region" description="Helical" evidence="6">
    <location>
        <begin position="385"/>
        <end position="405"/>
    </location>
</feature>
<feature type="transmembrane region" description="Helical" evidence="6">
    <location>
        <begin position="183"/>
        <end position="201"/>
    </location>
</feature>
<comment type="subcellular location">
    <subcellularLocation>
        <location evidence="1">Cell membrane</location>
        <topology evidence="1">Multi-pass membrane protein</topology>
    </subcellularLocation>
</comment>
<feature type="transmembrane region" description="Helical" evidence="6">
    <location>
        <begin position="149"/>
        <end position="176"/>
    </location>
</feature>
<dbReference type="InterPro" id="IPR032694">
    <property type="entry name" value="CopC/D"/>
</dbReference>
<name>A0A316EHX4_9ACTN</name>